<reference evidence="1 2" key="1">
    <citation type="submission" date="2016-10" db="EMBL/GenBank/DDBJ databases">
        <title>The genome sequence of Colletotrichum fioriniae PJ7.</title>
        <authorList>
            <person name="Baroncelli R."/>
        </authorList>
    </citation>
    <scope>NUCLEOTIDE SEQUENCE [LARGE SCALE GENOMIC DNA]</scope>
    <source>
        <strain evidence="1 2">IMI 309622</strain>
    </source>
</reference>
<protein>
    <submittedName>
        <fullName evidence="1">Uncharacterized protein</fullName>
    </submittedName>
</protein>
<dbReference type="AlphaFoldDB" id="A0AAI9Z679"/>
<evidence type="ECO:0000313" key="1">
    <source>
        <dbReference type="EMBL" id="KAK1535183.1"/>
    </source>
</evidence>
<accession>A0AAI9Z679</accession>
<keyword evidence="2" id="KW-1185">Reference proteome</keyword>
<comment type="caution">
    <text evidence="1">The sequence shown here is derived from an EMBL/GenBank/DDBJ whole genome shotgun (WGS) entry which is preliminary data.</text>
</comment>
<organism evidence="1 2">
    <name type="scientific">Colletotrichum costaricense</name>
    <dbReference type="NCBI Taxonomy" id="1209916"/>
    <lineage>
        <taxon>Eukaryota</taxon>
        <taxon>Fungi</taxon>
        <taxon>Dikarya</taxon>
        <taxon>Ascomycota</taxon>
        <taxon>Pezizomycotina</taxon>
        <taxon>Sordariomycetes</taxon>
        <taxon>Hypocreomycetidae</taxon>
        <taxon>Glomerellales</taxon>
        <taxon>Glomerellaceae</taxon>
        <taxon>Colletotrichum</taxon>
        <taxon>Colletotrichum acutatum species complex</taxon>
    </lineage>
</organism>
<gene>
    <name evidence="1" type="ORF">CCOS01_03935</name>
</gene>
<evidence type="ECO:0000313" key="2">
    <source>
        <dbReference type="Proteomes" id="UP001240678"/>
    </source>
</evidence>
<dbReference type="RefSeq" id="XP_060318383.1">
    <property type="nucleotide sequence ID" value="XM_060452118.1"/>
</dbReference>
<proteinExistence type="predicted"/>
<name>A0AAI9Z679_9PEZI</name>
<sequence>MELWGYAYLQVPLAKMGRIRTVVTSPLAPLAIIFGSEPLRLRTDSTNHDIVERIRMMQVNLQEQDELLAIRQGLGGERGGIWVTRIRSSYDLPSHIKGGRRVCFKPGATSEIPHAYPGDSIMAITFLAPHNPSHDPSLSPWARSWLSTCKALNMGEDGRAPRQPNG</sequence>
<dbReference type="GeneID" id="85335665"/>
<dbReference type="EMBL" id="MOOE01000003">
    <property type="protein sequence ID" value="KAK1535183.1"/>
    <property type="molecule type" value="Genomic_DNA"/>
</dbReference>
<dbReference type="Proteomes" id="UP001240678">
    <property type="component" value="Unassembled WGS sequence"/>
</dbReference>